<dbReference type="RefSeq" id="WP_008338089.1">
    <property type="nucleotide sequence ID" value="NZ_AFRZ01000001.1"/>
</dbReference>
<keyword evidence="2" id="KW-1185">Reference proteome</keyword>
<accession>B6BKP3</accession>
<reference evidence="1 2" key="1">
    <citation type="journal article" date="2012" name="Proc. Natl. Acad. Sci. U.S.A.">
        <title>Genome and physiology of a model Epsilonproteobacterium responsible for sulfide detoxification in marine oxygen depletion zones.</title>
        <authorList>
            <person name="Grote J."/>
            <person name="Schott T."/>
            <person name="Bruckner C.G."/>
            <person name="Glockner F.O."/>
            <person name="Jost G."/>
            <person name="Teeling H."/>
            <person name="Labrenz M."/>
            <person name="Jurgens K."/>
        </authorList>
    </citation>
    <scope>NUCLEOTIDE SEQUENCE [LARGE SCALE GENOMIC DNA]</scope>
    <source>
        <strain evidence="1 2">GD1</strain>
    </source>
</reference>
<organism evidence="1 2">
    <name type="scientific">Sulfurimonas gotlandica (strain DSM 19862 / JCM 16533 / GD1)</name>
    <dbReference type="NCBI Taxonomy" id="929558"/>
    <lineage>
        <taxon>Bacteria</taxon>
        <taxon>Pseudomonadati</taxon>
        <taxon>Campylobacterota</taxon>
        <taxon>Epsilonproteobacteria</taxon>
        <taxon>Campylobacterales</taxon>
        <taxon>Sulfurimonadaceae</taxon>
        <taxon>Sulfurimonas</taxon>
    </lineage>
</organism>
<name>B6BKP3_SULGG</name>
<evidence type="ECO:0008006" key="3">
    <source>
        <dbReference type="Google" id="ProtNLM"/>
    </source>
</evidence>
<proteinExistence type="predicted"/>
<dbReference type="EMBL" id="AFRZ01000001">
    <property type="protein sequence ID" value="EHP29101.1"/>
    <property type="molecule type" value="Genomic_DNA"/>
</dbReference>
<dbReference type="AlphaFoldDB" id="B6BKP3"/>
<sequence>MEISSKMPNIQASQNSAGIKTNFTEKISKEEVAELKGQIAKNAREMMLSSTTIQSTLASKKDDFTSLYEDFQSFLGDIGYEGKPIAELSQEEAAELVSEDGIFGIKQTSERIANFVINGAGGDEERLRAGREGMLQGFKDAENMWGGELPEISQKTMQAATEMVDKAMHDLGFSIINQEA</sequence>
<evidence type="ECO:0000313" key="1">
    <source>
        <dbReference type="EMBL" id="EHP29101.1"/>
    </source>
</evidence>
<dbReference type="eggNOG" id="ENOG50307Y4">
    <property type="taxonomic scope" value="Bacteria"/>
</dbReference>
<dbReference type="STRING" id="929558.SMGD1_0574"/>
<dbReference type="PATRIC" id="fig|929558.5.peg.573"/>
<accession>H1FVQ3</accession>
<gene>
    <name evidence="1" type="ORF">SMGD1_0574</name>
</gene>
<protein>
    <recommendedName>
        <fullName evidence="3">Hydrogenase-4 component G</fullName>
    </recommendedName>
</protein>
<dbReference type="Proteomes" id="UP000006431">
    <property type="component" value="Unassembled WGS sequence"/>
</dbReference>
<evidence type="ECO:0000313" key="2">
    <source>
        <dbReference type="Proteomes" id="UP000006431"/>
    </source>
</evidence>
<dbReference type="HOGENOM" id="CLU_099736_1_0_7"/>
<dbReference type="OrthoDB" id="49105at2"/>
<comment type="caution">
    <text evidence="1">The sequence shown here is derived from an EMBL/GenBank/DDBJ whole genome shotgun (WGS) entry which is preliminary data.</text>
</comment>